<dbReference type="AlphaFoldDB" id="A0A0P6W7S4"/>
<evidence type="ECO:0000313" key="2">
    <source>
        <dbReference type="Proteomes" id="UP000048984"/>
    </source>
</evidence>
<reference evidence="1 2" key="1">
    <citation type="submission" date="2015-09" db="EMBL/GenBank/DDBJ databases">
        <authorList>
            <person name="Jackson K.R."/>
            <person name="Lunt B.L."/>
            <person name="Fisher J.N.B."/>
            <person name="Gardner A.V."/>
            <person name="Bailey M.E."/>
            <person name="Deus L.M."/>
            <person name="Earl A.S."/>
            <person name="Gibby P.D."/>
            <person name="Hartmann K.A."/>
            <person name="Liu J.E."/>
            <person name="Manci A.M."/>
            <person name="Nielsen D.A."/>
            <person name="Solomon M.B."/>
            <person name="Breakwell D.P."/>
            <person name="Burnett S.H."/>
            <person name="Grose J.H."/>
        </authorList>
    </citation>
    <scope>NUCLEOTIDE SEQUENCE [LARGE SCALE GENOMIC DNA]</scope>
    <source>
        <strain evidence="1 2">16</strain>
    </source>
</reference>
<dbReference type="Proteomes" id="UP000048984">
    <property type="component" value="Unassembled WGS sequence"/>
</dbReference>
<sequence>MDFYYTASGADPLRPEGILTLDDIRAKIGEATQDPARRDALPAFRVIAERAHIDLASVPASASGVRRLFHDIGPTDLGVSGRRYANIRSLIAGAVGQFGMRRRQLTKDAPIGTEWIALLDSVERASDRWALSRLARYGTAMQVEPEAVDAETLRGFVEAMDAEAMIKDPRRHLKHTIAIWNMCAKRIPDWPTVRLASFSQASSAAAAVPAPM</sequence>
<evidence type="ECO:0000313" key="1">
    <source>
        <dbReference type="EMBL" id="KPL54642.1"/>
    </source>
</evidence>
<dbReference type="STRING" id="665126.ABB55_22435"/>
<organism evidence="1 2">
    <name type="scientific">Prosthecodimorpha hirschii</name>
    <dbReference type="NCBI Taxonomy" id="665126"/>
    <lineage>
        <taxon>Bacteria</taxon>
        <taxon>Pseudomonadati</taxon>
        <taxon>Pseudomonadota</taxon>
        <taxon>Alphaproteobacteria</taxon>
        <taxon>Hyphomicrobiales</taxon>
        <taxon>Ancalomicrobiaceae</taxon>
        <taxon>Prosthecodimorpha</taxon>
    </lineage>
</organism>
<accession>A0A0P6W7S4</accession>
<reference evidence="1 2" key="2">
    <citation type="submission" date="2015-10" db="EMBL/GenBank/DDBJ databases">
        <title>Draft Genome Sequence of Prosthecomicrobium hirschii ATCC 27832.</title>
        <authorList>
            <person name="Daniel J."/>
            <person name="Givan S.A."/>
            <person name="Brun Y.V."/>
            <person name="Brown P.J."/>
        </authorList>
    </citation>
    <scope>NUCLEOTIDE SEQUENCE [LARGE SCALE GENOMIC DNA]</scope>
    <source>
        <strain evidence="1 2">16</strain>
    </source>
</reference>
<gene>
    <name evidence="1" type="ORF">ABB55_22435</name>
</gene>
<keyword evidence="2" id="KW-1185">Reference proteome</keyword>
<protein>
    <submittedName>
        <fullName evidence="1">Uncharacterized protein</fullName>
    </submittedName>
</protein>
<dbReference type="RefSeq" id="WP_054360808.1">
    <property type="nucleotide sequence ID" value="NZ_LJYW01000001.1"/>
</dbReference>
<comment type="caution">
    <text evidence="1">The sequence shown here is derived from an EMBL/GenBank/DDBJ whole genome shotgun (WGS) entry which is preliminary data.</text>
</comment>
<dbReference type="EMBL" id="LJYW01000001">
    <property type="protein sequence ID" value="KPL54642.1"/>
    <property type="molecule type" value="Genomic_DNA"/>
</dbReference>
<name>A0A0P6W7S4_9HYPH</name>
<proteinExistence type="predicted"/>